<evidence type="ECO:0000256" key="2">
    <source>
        <dbReference type="SAM" id="Phobius"/>
    </source>
</evidence>
<comment type="caution">
    <text evidence="3">The sequence shown here is derived from an EMBL/GenBank/DDBJ whole genome shotgun (WGS) entry which is preliminary data.</text>
</comment>
<feature type="transmembrane region" description="Helical" evidence="2">
    <location>
        <begin position="6"/>
        <end position="29"/>
    </location>
</feature>
<dbReference type="InterPro" id="IPR044950">
    <property type="entry name" value="TED6/7"/>
</dbReference>
<keyword evidence="4" id="KW-1185">Reference proteome</keyword>
<keyword evidence="2" id="KW-0472">Membrane</keyword>
<dbReference type="AlphaFoldDB" id="A0A2U1KWA5"/>
<feature type="compositionally biased region" description="Basic and acidic residues" evidence="1">
    <location>
        <begin position="84"/>
        <end position="93"/>
    </location>
</feature>
<evidence type="ECO:0008006" key="5">
    <source>
        <dbReference type="Google" id="ProtNLM"/>
    </source>
</evidence>
<dbReference type="Proteomes" id="UP000245207">
    <property type="component" value="Unassembled WGS sequence"/>
</dbReference>
<dbReference type="PANTHER" id="PTHR35697">
    <property type="entry name" value="OS08G0108300 PROTEIN"/>
    <property type="match status" value="1"/>
</dbReference>
<dbReference type="PANTHER" id="PTHR35697:SF1">
    <property type="entry name" value="PROTEIN TRACHEARY ELEMENT DIFFERENTIATION-RELATED 7"/>
    <property type="match status" value="1"/>
</dbReference>
<evidence type="ECO:0000313" key="3">
    <source>
        <dbReference type="EMBL" id="PWA41027.1"/>
    </source>
</evidence>
<evidence type="ECO:0000256" key="1">
    <source>
        <dbReference type="SAM" id="MobiDB-lite"/>
    </source>
</evidence>
<gene>
    <name evidence="3" type="ORF">CTI12_AA557360</name>
</gene>
<dbReference type="STRING" id="35608.A0A2U1KWA5"/>
<proteinExistence type="predicted"/>
<keyword evidence="2" id="KW-1133">Transmembrane helix</keyword>
<feature type="region of interest" description="Disordered" evidence="1">
    <location>
        <begin position="84"/>
        <end position="103"/>
    </location>
</feature>
<reference evidence="3 4" key="1">
    <citation type="journal article" date="2018" name="Mol. Plant">
        <title>The genome of Artemisia annua provides insight into the evolution of Asteraceae family and artemisinin biosynthesis.</title>
        <authorList>
            <person name="Shen Q."/>
            <person name="Zhang L."/>
            <person name="Liao Z."/>
            <person name="Wang S."/>
            <person name="Yan T."/>
            <person name="Shi P."/>
            <person name="Liu M."/>
            <person name="Fu X."/>
            <person name="Pan Q."/>
            <person name="Wang Y."/>
            <person name="Lv Z."/>
            <person name="Lu X."/>
            <person name="Zhang F."/>
            <person name="Jiang W."/>
            <person name="Ma Y."/>
            <person name="Chen M."/>
            <person name="Hao X."/>
            <person name="Li L."/>
            <person name="Tang Y."/>
            <person name="Lv G."/>
            <person name="Zhou Y."/>
            <person name="Sun X."/>
            <person name="Brodelius P.E."/>
            <person name="Rose J.K.C."/>
            <person name="Tang K."/>
        </authorList>
    </citation>
    <scope>NUCLEOTIDE SEQUENCE [LARGE SCALE GENOMIC DNA]</scope>
    <source>
        <strain evidence="4">cv. Huhao1</strain>
        <tissue evidence="3">Leaf</tissue>
    </source>
</reference>
<keyword evidence="2" id="KW-0812">Transmembrane</keyword>
<dbReference type="OrthoDB" id="785473at2759"/>
<dbReference type="GO" id="GO:0009834">
    <property type="term" value="P:plant-type secondary cell wall biogenesis"/>
    <property type="evidence" value="ECO:0007669"/>
    <property type="project" value="InterPro"/>
</dbReference>
<sequence>MATVVFVVLVSFGCFFFLAPTLFAFCYIIKKWKCKKTTSKNEMVHVDEHLKVRENVVEGPLGTKNVSITIDDDLHVDEKEECRKNEKFGKELHQTPPSTSSQA</sequence>
<accession>A0A2U1KWA5</accession>
<protein>
    <recommendedName>
        <fullName evidence="5">Tracheary element differentiation-related 6</fullName>
    </recommendedName>
</protein>
<evidence type="ECO:0000313" key="4">
    <source>
        <dbReference type="Proteomes" id="UP000245207"/>
    </source>
</evidence>
<name>A0A2U1KWA5_ARTAN</name>
<organism evidence="3 4">
    <name type="scientific">Artemisia annua</name>
    <name type="common">Sweet wormwood</name>
    <dbReference type="NCBI Taxonomy" id="35608"/>
    <lineage>
        <taxon>Eukaryota</taxon>
        <taxon>Viridiplantae</taxon>
        <taxon>Streptophyta</taxon>
        <taxon>Embryophyta</taxon>
        <taxon>Tracheophyta</taxon>
        <taxon>Spermatophyta</taxon>
        <taxon>Magnoliopsida</taxon>
        <taxon>eudicotyledons</taxon>
        <taxon>Gunneridae</taxon>
        <taxon>Pentapetalae</taxon>
        <taxon>asterids</taxon>
        <taxon>campanulids</taxon>
        <taxon>Asterales</taxon>
        <taxon>Asteraceae</taxon>
        <taxon>Asteroideae</taxon>
        <taxon>Anthemideae</taxon>
        <taxon>Artemisiinae</taxon>
        <taxon>Artemisia</taxon>
    </lineage>
</organism>
<dbReference type="EMBL" id="PKPP01013371">
    <property type="protein sequence ID" value="PWA41027.1"/>
    <property type="molecule type" value="Genomic_DNA"/>
</dbReference>